<dbReference type="GO" id="GO:0003700">
    <property type="term" value="F:DNA-binding transcription factor activity"/>
    <property type="evidence" value="ECO:0007669"/>
    <property type="project" value="InterPro"/>
</dbReference>
<evidence type="ECO:0000259" key="5">
    <source>
        <dbReference type="PROSITE" id="PS50931"/>
    </source>
</evidence>
<dbReference type="SUPFAM" id="SSF53850">
    <property type="entry name" value="Periplasmic binding protein-like II"/>
    <property type="match status" value="1"/>
</dbReference>
<dbReference type="PROSITE" id="PS50931">
    <property type="entry name" value="HTH_LYSR"/>
    <property type="match status" value="1"/>
</dbReference>
<protein>
    <submittedName>
        <fullName evidence="6">DNA-binding transcriptional regulator, LysR family</fullName>
    </submittedName>
</protein>
<sequence>MISMKQLRYFVEIAEHGSFSVAAQRLFIAQSALSRQMKELESNLGTLLFERTARQPHLTHAGLAFLPRAKSILIDVDSAARLATSVGNGQSGTLRLGHASTVPLIGKLKDALGVYLECMGDVQIEVSEESSETQLMNLVNNRIDVGLFRLPVLHQLNDIKLITLFSEKVVVAVGPTHPLSSRQSISLAELRDEPFVSIAHPKRGGLSYLTFELCARAGFAPKSAQVYSLKTTQSLLIQAGFGIALLPVSMVKASSLHAIDITDEGCESGVVLAHHERDSTLVAAFVEHFREAFTDSSRVL</sequence>
<dbReference type="PRINTS" id="PR00039">
    <property type="entry name" value="HTHLYSR"/>
</dbReference>
<gene>
    <name evidence="6" type="ORF">SAMN04489800_3197</name>
</gene>
<dbReference type="FunFam" id="1.10.10.10:FF:000001">
    <property type="entry name" value="LysR family transcriptional regulator"/>
    <property type="match status" value="1"/>
</dbReference>
<dbReference type="GO" id="GO:0032993">
    <property type="term" value="C:protein-DNA complex"/>
    <property type="evidence" value="ECO:0007669"/>
    <property type="project" value="TreeGrafter"/>
</dbReference>
<dbReference type="Pfam" id="PF03466">
    <property type="entry name" value="LysR_substrate"/>
    <property type="match status" value="1"/>
</dbReference>
<dbReference type="PANTHER" id="PTHR30346:SF17">
    <property type="entry name" value="LYSR FAMILY TRANSCRIPTIONAL REGULATOR"/>
    <property type="match status" value="1"/>
</dbReference>
<keyword evidence="4" id="KW-0804">Transcription</keyword>
<dbReference type="Pfam" id="PF00126">
    <property type="entry name" value="HTH_1"/>
    <property type="match status" value="1"/>
</dbReference>
<dbReference type="InterPro" id="IPR036390">
    <property type="entry name" value="WH_DNA-bd_sf"/>
</dbReference>
<reference evidence="6" key="1">
    <citation type="submission" date="2016-10" db="EMBL/GenBank/DDBJ databases">
        <authorList>
            <person name="Varghese N."/>
            <person name="Submissions S."/>
        </authorList>
    </citation>
    <scope>NUCLEOTIDE SEQUENCE [LARGE SCALE GENOMIC DNA]</scope>
    <source>
        <strain evidence="6">LMG 25555</strain>
    </source>
</reference>
<evidence type="ECO:0000313" key="6">
    <source>
        <dbReference type="EMBL" id="SEE96965.1"/>
    </source>
</evidence>
<dbReference type="PANTHER" id="PTHR30346">
    <property type="entry name" value="TRANSCRIPTIONAL DUAL REGULATOR HCAR-RELATED"/>
    <property type="match status" value="1"/>
</dbReference>
<dbReference type="PATRIC" id="fig|882211.3.peg.4304"/>
<accession>A0A0J6G8R7</accession>
<evidence type="ECO:0000256" key="3">
    <source>
        <dbReference type="ARBA" id="ARBA00023125"/>
    </source>
</evidence>
<name>A0A0J6G8R7_PSEDM</name>
<dbReference type="AlphaFoldDB" id="A0A0J6G8R7"/>
<evidence type="ECO:0000256" key="1">
    <source>
        <dbReference type="ARBA" id="ARBA00009437"/>
    </source>
</evidence>
<dbReference type="Gene3D" id="1.10.10.10">
    <property type="entry name" value="Winged helix-like DNA-binding domain superfamily/Winged helix DNA-binding domain"/>
    <property type="match status" value="1"/>
</dbReference>
<organism evidence="6 7">
    <name type="scientific">Pseudomonas deceptionensis</name>
    <dbReference type="NCBI Taxonomy" id="882211"/>
    <lineage>
        <taxon>Bacteria</taxon>
        <taxon>Pseudomonadati</taxon>
        <taxon>Pseudomonadota</taxon>
        <taxon>Gammaproteobacteria</taxon>
        <taxon>Pseudomonadales</taxon>
        <taxon>Pseudomonadaceae</taxon>
        <taxon>Pseudomonas</taxon>
    </lineage>
</organism>
<dbReference type="OrthoDB" id="5292387at2"/>
<keyword evidence="7" id="KW-1185">Reference proteome</keyword>
<dbReference type="Gene3D" id="3.40.190.10">
    <property type="entry name" value="Periplasmic binding protein-like II"/>
    <property type="match status" value="2"/>
</dbReference>
<dbReference type="CDD" id="cd08414">
    <property type="entry name" value="PBP2_LTTR_aromatics_like"/>
    <property type="match status" value="1"/>
</dbReference>
<evidence type="ECO:0000256" key="4">
    <source>
        <dbReference type="ARBA" id="ARBA00023163"/>
    </source>
</evidence>
<proteinExistence type="inferred from homology"/>
<dbReference type="InterPro" id="IPR000847">
    <property type="entry name" value="LysR_HTH_N"/>
</dbReference>
<keyword evidence="2" id="KW-0805">Transcription regulation</keyword>
<comment type="caution">
    <text evidence="6">The sequence shown here is derived from an EMBL/GenBank/DDBJ whole genome shotgun (WGS) entry which is preliminary data.</text>
</comment>
<dbReference type="GO" id="GO:0003677">
    <property type="term" value="F:DNA binding"/>
    <property type="evidence" value="ECO:0007669"/>
    <property type="project" value="UniProtKB-KW"/>
</dbReference>
<feature type="domain" description="HTH lysR-type" evidence="5">
    <location>
        <begin position="2"/>
        <end position="59"/>
    </location>
</feature>
<dbReference type="RefSeq" id="WP_048361910.1">
    <property type="nucleotide sequence ID" value="NZ_FNUD01000002.1"/>
</dbReference>
<evidence type="ECO:0000313" key="7">
    <source>
        <dbReference type="Proteomes" id="UP000183613"/>
    </source>
</evidence>
<dbReference type="SUPFAM" id="SSF46785">
    <property type="entry name" value="Winged helix' DNA-binding domain"/>
    <property type="match status" value="1"/>
</dbReference>
<evidence type="ECO:0000256" key="2">
    <source>
        <dbReference type="ARBA" id="ARBA00023015"/>
    </source>
</evidence>
<dbReference type="InterPro" id="IPR036388">
    <property type="entry name" value="WH-like_DNA-bd_sf"/>
</dbReference>
<dbReference type="InterPro" id="IPR005119">
    <property type="entry name" value="LysR_subst-bd"/>
</dbReference>
<keyword evidence="3 6" id="KW-0238">DNA-binding</keyword>
<comment type="similarity">
    <text evidence="1">Belongs to the LysR transcriptional regulatory family.</text>
</comment>
<dbReference type="Proteomes" id="UP000183613">
    <property type="component" value="Unassembled WGS sequence"/>
</dbReference>
<dbReference type="EMBL" id="FNUD01000002">
    <property type="protein sequence ID" value="SEE96965.1"/>
    <property type="molecule type" value="Genomic_DNA"/>
</dbReference>